<protein>
    <submittedName>
        <fullName evidence="2">Uncharacterized protein</fullName>
    </submittedName>
</protein>
<gene>
    <name evidence="2" type="ORF">DBRI1063_LOCUS1403</name>
</gene>
<feature type="chain" id="PRO_5030160051" evidence="1">
    <location>
        <begin position="23"/>
        <end position="385"/>
    </location>
</feature>
<keyword evidence="1" id="KW-0732">Signal</keyword>
<evidence type="ECO:0000313" key="2">
    <source>
        <dbReference type="EMBL" id="CAD9314997.1"/>
    </source>
</evidence>
<dbReference type="AlphaFoldDB" id="A0A6U3P189"/>
<dbReference type="EMBL" id="HBGN01002097">
    <property type="protein sequence ID" value="CAD9314997.1"/>
    <property type="molecule type" value="Transcribed_RNA"/>
</dbReference>
<proteinExistence type="predicted"/>
<sequence length="385" mass="42543">MRAFLMCMVYALATLSQSGVRGFTPSVVPVQTRKMDSKVRLQMASADSDIPKKVALVGPGLLQLVIAKACMSKGIEPLLICPTKNMESFRSLIVSGKNVNSDKDAEYIMDKALFGFPEESDPVGFGWREGIDAVIFCAEEGVIGADVLDIVMSWDGYGSDRSVAQEGPKKAILCAPLTNKVTKEKSMGWIPIFNNDKNEAKIWTDFIKAWFNNPFVNRAKGSCQATTIRFGSLLGGGVDGPSQLETLGLNERAYKMSLEQYRDLRERSFDRYRLGVQVLLGDDINPKPKVQEQLEKKMKGEEREAFVISGEYPQSDRTNRHTLAQAVVQTLVRPAEGDGAVPKEFTVLSKSISGLPSQEEWDEVFKNPGPASWPDPADFVMPMVE</sequence>
<accession>A0A6U3P189</accession>
<feature type="signal peptide" evidence="1">
    <location>
        <begin position="1"/>
        <end position="22"/>
    </location>
</feature>
<reference evidence="2" key="1">
    <citation type="submission" date="2021-01" db="EMBL/GenBank/DDBJ databases">
        <authorList>
            <person name="Corre E."/>
            <person name="Pelletier E."/>
            <person name="Niang G."/>
            <person name="Scheremetjew M."/>
            <person name="Finn R."/>
            <person name="Kale V."/>
            <person name="Holt S."/>
            <person name="Cochrane G."/>
            <person name="Meng A."/>
            <person name="Brown T."/>
            <person name="Cohen L."/>
        </authorList>
    </citation>
    <scope>NUCLEOTIDE SEQUENCE</scope>
    <source>
        <strain evidence="2">Pop2</strain>
    </source>
</reference>
<evidence type="ECO:0000256" key="1">
    <source>
        <dbReference type="SAM" id="SignalP"/>
    </source>
</evidence>
<organism evidence="2">
    <name type="scientific">Ditylum brightwellii</name>
    <dbReference type="NCBI Taxonomy" id="49249"/>
    <lineage>
        <taxon>Eukaryota</taxon>
        <taxon>Sar</taxon>
        <taxon>Stramenopiles</taxon>
        <taxon>Ochrophyta</taxon>
        <taxon>Bacillariophyta</taxon>
        <taxon>Mediophyceae</taxon>
        <taxon>Lithodesmiophycidae</taxon>
        <taxon>Lithodesmiales</taxon>
        <taxon>Lithodesmiaceae</taxon>
        <taxon>Ditylum</taxon>
    </lineage>
</organism>
<name>A0A6U3P189_9STRA</name>